<evidence type="ECO:0000256" key="1">
    <source>
        <dbReference type="SAM" id="MobiDB-lite"/>
    </source>
</evidence>
<name>A0A9N7UME2_PLEPL</name>
<reference evidence="2" key="1">
    <citation type="submission" date="2020-03" db="EMBL/GenBank/DDBJ databases">
        <authorList>
            <person name="Weist P."/>
        </authorList>
    </citation>
    <scope>NUCLEOTIDE SEQUENCE</scope>
</reference>
<dbReference type="AlphaFoldDB" id="A0A9N7UME2"/>
<evidence type="ECO:0000313" key="2">
    <source>
        <dbReference type="EMBL" id="CAB1435054.1"/>
    </source>
</evidence>
<protein>
    <submittedName>
        <fullName evidence="2">Uncharacterized protein</fullName>
    </submittedName>
</protein>
<evidence type="ECO:0000313" key="3">
    <source>
        <dbReference type="Proteomes" id="UP001153269"/>
    </source>
</evidence>
<dbReference type="Proteomes" id="UP001153269">
    <property type="component" value="Unassembled WGS sequence"/>
</dbReference>
<accession>A0A9N7UME2</accession>
<gene>
    <name evidence="2" type="ORF">PLEPLA_LOCUS23149</name>
</gene>
<feature type="compositionally biased region" description="Low complexity" evidence="1">
    <location>
        <begin position="170"/>
        <end position="180"/>
    </location>
</feature>
<dbReference type="EMBL" id="CADEAL010001725">
    <property type="protein sequence ID" value="CAB1435054.1"/>
    <property type="molecule type" value="Genomic_DNA"/>
</dbReference>
<feature type="compositionally biased region" description="Low complexity" evidence="1">
    <location>
        <begin position="189"/>
        <end position="200"/>
    </location>
</feature>
<keyword evidence="3" id="KW-1185">Reference proteome</keyword>
<comment type="caution">
    <text evidence="2">The sequence shown here is derived from an EMBL/GenBank/DDBJ whole genome shotgun (WGS) entry which is preliminary data.</text>
</comment>
<sequence>MRPGGRTMPRSVLEGSSRWNMNRAHEAVGMRGASQTKLYNIRLMSNINDLSNKVLGNPLLPEFIPPGRPTGERIAVEYLLEQSDKGDLLGSQQHCELGNILPDLLDEVQEDEFLDVTVSDAADILTRTPPEAPQYAAELDISPPHSPPFLHSDLSNTSSYTSPEERSSDVRSVSESPDSPARSVHSEDNSSSGPSTSSQESRSDVRGFPGWEVVDKLAGYLVNLNRTITALSASETDEIVRLYSSLHTME</sequence>
<proteinExistence type="predicted"/>
<feature type="region of interest" description="Disordered" evidence="1">
    <location>
        <begin position="137"/>
        <end position="205"/>
    </location>
</feature>
<organism evidence="2 3">
    <name type="scientific">Pleuronectes platessa</name>
    <name type="common">European plaice</name>
    <dbReference type="NCBI Taxonomy" id="8262"/>
    <lineage>
        <taxon>Eukaryota</taxon>
        <taxon>Metazoa</taxon>
        <taxon>Chordata</taxon>
        <taxon>Craniata</taxon>
        <taxon>Vertebrata</taxon>
        <taxon>Euteleostomi</taxon>
        <taxon>Actinopterygii</taxon>
        <taxon>Neopterygii</taxon>
        <taxon>Teleostei</taxon>
        <taxon>Neoteleostei</taxon>
        <taxon>Acanthomorphata</taxon>
        <taxon>Carangaria</taxon>
        <taxon>Pleuronectiformes</taxon>
        <taxon>Pleuronectoidei</taxon>
        <taxon>Pleuronectidae</taxon>
        <taxon>Pleuronectes</taxon>
    </lineage>
</organism>